<proteinExistence type="predicted"/>
<dbReference type="AlphaFoldDB" id="A0A6N2TA37"/>
<protein>
    <submittedName>
        <fullName evidence="1">Uncharacterized protein</fullName>
    </submittedName>
</protein>
<evidence type="ECO:0000313" key="1">
    <source>
        <dbReference type="EMBL" id="VYT01683.1"/>
    </source>
</evidence>
<name>A0A6N2TA37_9FIRM</name>
<gene>
    <name evidence="1" type="ORF">AULFYP135_01306</name>
</gene>
<dbReference type="EMBL" id="CACRSL010000003">
    <property type="protein sequence ID" value="VYT01683.1"/>
    <property type="molecule type" value="Genomic_DNA"/>
</dbReference>
<reference evidence="1" key="1">
    <citation type="submission" date="2019-11" db="EMBL/GenBank/DDBJ databases">
        <authorList>
            <person name="Feng L."/>
        </authorList>
    </citation>
    <scope>NUCLEOTIDE SEQUENCE</scope>
    <source>
        <strain evidence="1">AundefinedLFYP135</strain>
    </source>
</reference>
<accession>A0A6N2TA37</accession>
<organism evidence="1">
    <name type="scientific">uncultured Anaerotruncus sp</name>
    <dbReference type="NCBI Taxonomy" id="905011"/>
    <lineage>
        <taxon>Bacteria</taxon>
        <taxon>Bacillati</taxon>
        <taxon>Bacillota</taxon>
        <taxon>Clostridia</taxon>
        <taxon>Eubacteriales</taxon>
        <taxon>Oscillospiraceae</taxon>
        <taxon>Anaerotruncus</taxon>
        <taxon>environmental samples</taxon>
    </lineage>
</organism>
<sequence length="87" mass="9972">MVCQQLQHWLQAAHRLVEEWDTPEMVAKRAGKQEIQLYQVFHSLSGERILVEANSIDAARLRAGLAVGLTAQQARREMIAYRLPKMD</sequence>